<comment type="caution">
    <text evidence="1">The sequence shown here is derived from an EMBL/GenBank/DDBJ whole genome shotgun (WGS) entry which is preliminary data.</text>
</comment>
<dbReference type="AlphaFoldDB" id="A0A8J8SYM2"/>
<protein>
    <submittedName>
        <fullName evidence="1">Uncharacterized protein</fullName>
    </submittedName>
</protein>
<dbReference type="Proteomes" id="UP000785679">
    <property type="component" value="Unassembled WGS sequence"/>
</dbReference>
<reference evidence="1" key="1">
    <citation type="submission" date="2019-06" db="EMBL/GenBank/DDBJ databases">
        <authorList>
            <person name="Zheng W."/>
        </authorList>
    </citation>
    <scope>NUCLEOTIDE SEQUENCE</scope>
    <source>
        <strain evidence="1">QDHG01</strain>
    </source>
</reference>
<gene>
    <name evidence="1" type="ORF">FGO68_gene1339</name>
</gene>
<proteinExistence type="predicted"/>
<organism evidence="1 2">
    <name type="scientific">Halteria grandinella</name>
    <dbReference type="NCBI Taxonomy" id="5974"/>
    <lineage>
        <taxon>Eukaryota</taxon>
        <taxon>Sar</taxon>
        <taxon>Alveolata</taxon>
        <taxon>Ciliophora</taxon>
        <taxon>Intramacronucleata</taxon>
        <taxon>Spirotrichea</taxon>
        <taxon>Stichotrichia</taxon>
        <taxon>Sporadotrichida</taxon>
        <taxon>Halteriidae</taxon>
        <taxon>Halteria</taxon>
    </lineage>
</organism>
<evidence type="ECO:0000313" key="1">
    <source>
        <dbReference type="EMBL" id="TNV75126.1"/>
    </source>
</evidence>
<sequence length="129" mass="15137">MTFEKKMQNMKIEWTWGDLNSQPPSHQLDALPLSYKSFLVNIENELIVNQVNKLFAQEDQLYILFNFSQNLLVNYSTVPTSIIDHDFPEQQYYNVRVIEMQSAEIFETGFIAQSVERCAQHNGREFTPL</sequence>
<dbReference type="EMBL" id="RRYP01016399">
    <property type="protein sequence ID" value="TNV75126.1"/>
    <property type="molecule type" value="Genomic_DNA"/>
</dbReference>
<evidence type="ECO:0000313" key="2">
    <source>
        <dbReference type="Proteomes" id="UP000785679"/>
    </source>
</evidence>
<accession>A0A8J8SYM2</accession>
<keyword evidence="2" id="KW-1185">Reference proteome</keyword>
<name>A0A8J8SYM2_HALGN</name>